<dbReference type="RefSeq" id="WP_025349439.1">
    <property type="nucleotide sequence ID" value="NZ_CP006850.1"/>
</dbReference>
<evidence type="ECO:0000256" key="2">
    <source>
        <dbReference type="ARBA" id="ARBA00022801"/>
    </source>
</evidence>
<dbReference type="OrthoDB" id="5241795at2"/>
<evidence type="ECO:0000313" key="7">
    <source>
        <dbReference type="Proteomes" id="UP000019150"/>
    </source>
</evidence>
<protein>
    <submittedName>
        <fullName evidence="6">Putative metallophosphoesterase</fullName>
    </submittedName>
</protein>
<dbReference type="STRING" id="1415166.NONO_c32060"/>
<feature type="domain" description="Calcineurin-like phosphoesterase" evidence="5">
    <location>
        <begin position="5"/>
        <end position="203"/>
    </location>
</feature>
<reference evidence="6 7" key="1">
    <citation type="journal article" date="2014" name="Appl. Environ. Microbiol.">
        <title>Insights into the Microbial Degradation of Rubber and Gutta-Percha by Analysis of the Complete Genome of Nocardia nova SH22a.</title>
        <authorList>
            <person name="Luo Q."/>
            <person name="Hiessl S."/>
            <person name="Poehlein A."/>
            <person name="Daniel R."/>
            <person name="Steinbuchel A."/>
        </authorList>
    </citation>
    <scope>NUCLEOTIDE SEQUENCE [LARGE SCALE GENOMIC DNA]</scope>
    <source>
        <strain evidence="6">SH22a</strain>
    </source>
</reference>
<dbReference type="HOGENOM" id="CLU_070320_1_0_11"/>
<dbReference type="PANTHER" id="PTHR42988">
    <property type="entry name" value="PHOSPHOHYDROLASE"/>
    <property type="match status" value="1"/>
</dbReference>
<dbReference type="PANTHER" id="PTHR42988:SF2">
    <property type="entry name" value="CYCLIC NUCLEOTIDE PHOSPHODIESTERASE CBUA0032-RELATED"/>
    <property type="match status" value="1"/>
</dbReference>
<dbReference type="EMBL" id="CP006850">
    <property type="protein sequence ID" value="AHH17993.1"/>
    <property type="molecule type" value="Genomic_DNA"/>
</dbReference>
<keyword evidence="2" id="KW-0378">Hydrolase</keyword>
<dbReference type="SUPFAM" id="SSF56300">
    <property type="entry name" value="Metallo-dependent phosphatases"/>
    <property type="match status" value="1"/>
</dbReference>
<sequence>MSELTLIQLTDTHIRGAGEPLLDGVDTHAALVRALDKLRTGGQRVDALILSGDLADNGSPEAYRRLRAVVEPAGAALGAPVLYVMGNHDERTAFGEHLLDRAAGTVDAAVPHDRILEVGGLRVIGMDSTTPHRHDGRLEPGQLAWLAGQLRRPAERGTLLVLHHPPLPSAIPAAEFLKLQDADALAEIVAGTDVRMILCGHNHMTAASSLAGVPVWVGPALAYRIDAMAPVGHQRGVVGSGFTRLDVFGSTVVATAVETTDTAQLYDKADTEVQDRLSATATEAG</sequence>
<dbReference type="eggNOG" id="COG1409">
    <property type="taxonomic scope" value="Bacteria"/>
</dbReference>
<evidence type="ECO:0000256" key="3">
    <source>
        <dbReference type="ARBA" id="ARBA00023004"/>
    </source>
</evidence>
<evidence type="ECO:0000313" key="6">
    <source>
        <dbReference type="EMBL" id="AHH17993.1"/>
    </source>
</evidence>
<accession>W5TG85</accession>
<name>W5TG85_9NOCA</name>
<dbReference type="Proteomes" id="UP000019150">
    <property type="component" value="Chromosome"/>
</dbReference>
<keyword evidence="3" id="KW-0408">Iron</keyword>
<dbReference type="InterPro" id="IPR050884">
    <property type="entry name" value="CNP_phosphodiesterase-III"/>
</dbReference>
<organism evidence="6 7">
    <name type="scientific">Nocardia nova SH22a</name>
    <dbReference type="NCBI Taxonomy" id="1415166"/>
    <lineage>
        <taxon>Bacteria</taxon>
        <taxon>Bacillati</taxon>
        <taxon>Actinomycetota</taxon>
        <taxon>Actinomycetes</taxon>
        <taxon>Mycobacteriales</taxon>
        <taxon>Nocardiaceae</taxon>
        <taxon>Nocardia</taxon>
    </lineage>
</organism>
<dbReference type="InterPro" id="IPR029052">
    <property type="entry name" value="Metallo-depent_PP-like"/>
</dbReference>
<dbReference type="PATRIC" id="fig|1415166.3.peg.3290"/>
<dbReference type="GO" id="GO:0046872">
    <property type="term" value="F:metal ion binding"/>
    <property type="evidence" value="ECO:0007669"/>
    <property type="project" value="UniProtKB-KW"/>
</dbReference>
<keyword evidence="1" id="KW-0479">Metal-binding</keyword>
<evidence type="ECO:0000259" key="5">
    <source>
        <dbReference type="Pfam" id="PF00149"/>
    </source>
</evidence>
<proteinExistence type="inferred from homology"/>
<evidence type="ECO:0000256" key="1">
    <source>
        <dbReference type="ARBA" id="ARBA00022723"/>
    </source>
</evidence>
<evidence type="ECO:0000256" key="4">
    <source>
        <dbReference type="ARBA" id="ARBA00025742"/>
    </source>
</evidence>
<dbReference type="KEGG" id="nno:NONO_c32060"/>
<gene>
    <name evidence="6" type="ORF">NONO_c32060</name>
</gene>
<dbReference type="GO" id="GO:0016787">
    <property type="term" value="F:hydrolase activity"/>
    <property type="evidence" value="ECO:0007669"/>
    <property type="project" value="UniProtKB-KW"/>
</dbReference>
<dbReference type="Pfam" id="PF00149">
    <property type="entry name" value="Metallophos"/>
    <property type="match status" value="1"/>
</dbReference>
<keyword evidence="7" id="KW-1185">Reference proteome</keyword>
<dbReference type="AlphaFoldDB" id="W5TG85"/>
<dbReference type="Gene3D" id="3.60.21.10">
    <property type="match status" value="1"/>
</dbReference>
<dbReference type="InterPro" id="IPR004843">
    <property type="entry name" value="Calcineurin-like_PHP"/>
</dbReference>
<comment type="similarity">
    <text evidence="4">Belongs to the cyclic nucleotide phosphodiesterase class-III family.</text>
</comment>